<evidence type="ECO:0000313" key="9">
    <source>
        <dbReference type="EMBL" id="ROU00331.1"/>
    </source>
</evidence>
<evidence type="ECO:0000256" key="7">
    <source>
        <dbReference type="ARBA" id="ARBA00023136"/>
    </source>
</evidence>
<comment type="similarity">
    <text evidence="2">Belongs to the auxin efflux carrier (TC 2.A.69) family.</text>
</comment>
<reference evidence="9 10" key="1">
    <citation type="submission" date="2018-10" db="EMBL/GenBank/DDBJ databases">
        <title>Histidinibacterium lentulum gen. nov., sp. nov., a marine bacterium from the culture broth of Picochlorum sp. 122.</title>
        <authorList>
            <person name="Wang G."/>
        </authorList>
    </citation>
    <scope>NUCLEOTIDE SEQUENCE [LARGE SCALE GENOMIC DNA]</scope>
    <source>
        <strain evidence="9 10">B17</strain>
    </source>
</reference>
<dbReference type="OrthoDB" id="9810457at2"/>
<sequence length="309" mass="32562">MSGLLTVILPVFLVIGFGYVVRWRGFFTDADVDALVYFTQTFAIPCLLFLAISTLDLGASFDWRLLVSFYAGAFSGFALGLLGGRYVFGRNWEDSVAIGFCGLFSNTVLLGLPIMERAFGPDSLTGNFAIIAVHSPLCYGVAITCMEIARSRGAPARHIPKKVLKAILSNPLIVGISLGFVVNLGGLPMPGVMADALDLMVGAAIPVALFSLGGVLYRYRPAGDMRVILFVCAISLVLHPAIAYALGTALGLGTEALRSAVVTAAMAPGVSTYVFANLYGAARRVAASGVLMGTGLSILSVWVWLAILP</sequence>
<evidence type="ECO:0000256" key="5">
    <source>
        <dbReference type="ARBA" id="ARBA00022692"/>
    </source>
</evidence>
<keyword evidence="3" id="KW-0813">Transport</keyword>
<dbReference type="RefSeq" id="WP_123642879.1">
    <property type="nucleotide sequence ID" value="NZ_ML119086.1"/>
</dbReference>
<protein>
    <submittedName>
        <fullName evidence="9">AEC family transporter</fullName>
    </submittedName>
</protein>
<keyword evidence="6 8" id="KW-1133">Transmembrane helix</keyword>
<feature type="transmembrane region" description="Helical" evidence="8">
    <location>
        <begin position="256"/>
        <end position="278"/>
    </location>
</feature>
<name>A0A3N2QYP7_9RHOB</name>
<dbReference type="Gene3D" id="1.20.1530.20">
    <property type="match status" value="2"/>
</dbReference>
<dbReference type="PANTHER" id="PTHR36838">
    <property type="entry name" value="AUXIN EFFLUX CARRIER FAMILY PROTEIN"/>
    <property type="match status" value="1"/>
</dbReference>
<evidence type="ECO:0000313" key="10">
    <source>
        <dbReference type="Proteomes" id="UP000268016"/>
    </source>
</evidence>
<keyword evidence="7 8" id="KW-0472">Membrane</keyword>
<proteinExistence type="inferred from homology"/>
<feature type="transmembrane region" description="Helical" evidence="8">
    <location>
        <begin position="35"/>
        <end position="55"/>
    </location>
</feature>
<evidence type="ECO:0000256" key="3">
    <source>
        <dbReference type="ARBA" id="ARBA00022448"/>
    </source>
</evidence>
<evidence type="ECO:0000256" key="6">
    <source>
        <dbReference type="ARBA" id="ARBA00022989"/>
    </source>
</evidence>
<feature type="transmembrane region" description="Helical" evidence="8">
    <location>
        <begin position="285"/>
        <end position="307"/>
    </location>
</feature>
<dbReference type="Pfam" id="PF03547">
    <property type="entry name" value="Mem_trans"/>
    <property type="match status" value="1"/>
</dbReference>
<gene>
    <name evidence="9" type="ORF">EAT49_13880</name>
</gene>
<feature type="transmembrane region" description="Helical" evidence="8">
    <location>
        <begin position="67"/>
        <end position="88"/>
    </location>
</feature>
<dbReference type="PANTHER" id="PTHR36838:SF3">
    <property type="entry name" value="TRANSPORTER AUXIN EFFLUX CARRIER EC FAMILY"/>
    <property type="match status" value="1"/>
</dbReference>
<evidence type="ECO:0000256" key="8">
    <source>
        <dbReference type="SAM" id="Phobius"/>
    </source>
</evidence>
<evidence type="ECO:0000256" key="4">
    <source>
        <dbReference type="ARBA" id="ARBA00022475"/>
    </source>
</evidence>
<feature type="transmembrane region" description="Helical" evidence="8">
    <location>
        <begin position="199"/>
        <end position="217"/>
    </location>
</feature>
<evidence type="ECO:0000256" key="1">
    <source>
        <dbReference type="ARBA" id="ARBA00004651"/>
    </source>
</evidence>
<feature type="transmembrane region" description="Helical" evidence="8">
    <location>
        <begin position="6"/>
        <end position="23"/>
    </location>
</feature>
<keyword evidence="10" id="KW-1185">Reference proteome</keyword>
<dbReference type="GO" id="GO:0055085">
    <property type="term" value="P:transmembrane transport"/>
    <property type="evidence" value="ECO:0007669"/>
    <property type="project" value="InterPro"/>
</dbReference>
<dbReference type="Proteomes" id="UP000268016">
    <property type="component" value="Unassembled WGS sequence"/>
</dbReference>
<keyword evidence="4" id="KW-1003">Cell membrane</keyword>
<feature type="transmembrane region" description="Helical" evidence="8">
    <location>
        <begin position="127"/>
        <end position="146"/>
    </location>
</feature>
<accession>A0A3N2QYP7</accession>
<feature type="transmembrane region" description="Helical" evidence="8">
    <location>
        <begin position="95"/>
        <end position="115"/>
    </location>
</feature>
<comment type="caution">
    <text evidence="9">The sequence shown here is derived from an EMBL/GenBank/DDBJ whole genome shotgun (WGS) entry which is preliminary data.</text>
</comment>
<dbReference type="AlphaFoldDB" id="A0A3N2QYP7"/>
<dbReference type="GO" id="GO:0005886">
    <property type="term" value="C:plasma membrane"/>
    <property type="evidence" value="ECO:0007669"/>
    <property type="project" value="UniProtKB-SubCell"/>
</dbReference>
<feature type="transmembrane region" description="Helical" evidence="8">
    <location>
        <begin position="167"/>
        <end position="187"/>
    </location>
</feature>
<organism evidence="9 10">
    <name type="scientific">Histidinibacterium lentulum</name>
    <dbReference type="NCBI Taxonomy" id="2480588"/>
    <lineage>
        <taxon>Bacteria</taxon>
        <taxon>Pseudomonadati</taxon>
        <taxon>Pseudomonadota</taxon>
        <taxon>Alphaproteobacteria</taxon>
        <taxon>Rhodobacterales</taxon>
        <taxon>Paracoccaceae</taxon>
        <taxon>Histidinibacterium</taxon>
    </lineage>
</organism>
<comment type="subcellular location">
    <subcellularLocation>
        <location evidence="1">Cell membrane</location>
        <topology evidence="1">Multi-pass membrane protein</topology>
    </subcellularLocation>
</comment>
<evidence type="ECO:0000256" key="2">
    <source>
        <dbReference type="ARBA" id="ARBA00010145"/>
    </source>
</evidence>
<feature type="transmembrane region" description="Helical" evidence="8">
    <location>
        <begin position="229"/>
        <end position="250"/>
    </location>
</feature>
<dbReference type="EMBL" id="RDRB01000006">
    <property type="protein sequence ID" value="ROU00331.1"/>
    <property type="molecule type" value="Genomic_DNA"/>
</dbReference>
<dbReference type="InterPro" id="IPR004776">
    <property type="entry name" value="Mem_transp_PIN-like"/>
</dbReference>
<dbReference type="InterPro" id="IPR038770">
    <property type="entry name" value="Na+/solute_symporter_sf"/>
</dbReference>
<keyword evidence="5 8" id="KW-0812">Transmembrane</keyword>